<name>A0A6J8DJP0_MYTCO</name>
<feature type="transmembrane region" description="Helical" evidence="1">
    <location>
        <begin position="77"/>
        <end position="100"/>
    </location>
</feature>
<keyword evidence="3" id="KW-1185">Reference proteome</keyword>
<dbReference type="Proteomes" id="UP000507470">
    <property type="component" value="Unassembled WGS sequence"/>
</dbReference>
<feature type="transmembrane region" description="Helical" evidence="1">
    <location>
        <begin position="150"/>
        <end position="168"/>
    </location>
</feature>
<dbReference type="EMBL" id="CACVKT020007423">
    <property type="protein sequence ID" value="CAC5407712.1"/>
    <property type="molecule type" value="Genomic_DNA"/>
</dbReference>
<feature type="transmembrane region" description="Helical" evidence="1">
    <location>
        <begin position="120"/>
        <end position="138"/>
    </location>
</feature>
<dbReference type="AlphaFoldDB" id="A0A6J8DJP0"/>
<protein>
    <submittedName>
        <fullName evidence="2">Uncharacterized protein</fullName>
    </submittedName>
</protein>
<sequence>MSLDPDFYVDSATACFLACFGNTCENHDFEDILENREICKYRILQIRIVLGIVFNIIGFIAVVAVNNENYKESNAALGFFILIVTFILIYYGGFLGLTCLLREVLKEGGDEKETGLRVMIIYRVLEIEFDIFVLFYSLVLSEWEMTDFSIATTILASIDIGASISALLKNCYDTKNRIFSVILIIIFVFSLLLCWFGCFWVCCNIGRKLPTIVERTAPVADQAQAPEGQTQLQESQEVANQSLCANACNISTSFWSRNVVVQPTYASLATFIIGHLDTQPQLGQGITILHKCNDKKSPKEIYKKLKTEFEIVTEAAFSKVVISFGLDVGDNDLDIVKLYMSKTIEKVRNKFLRAEIGICRSKPPAEKGQMYNDLNTFIQKLCKEDKHCDIDTSTFDSNDVHGVNEDVLDKLTLRIQNFIQQNSVRSDNT</sequence>
<accession>A0A6J8DJP0</accession>
<keyword evidence="1" id="KW-0812">Transmembrane</keyword>
<evidence type="ECO:0000256" key="1">
    <source>
        <dbReference type="SAM" id="Phobius"/>
    </source>
</evidence>
<evidence type="ECO:0000313" key="2">
    <source>
        <dbReference type="EMBL" id="CAC5407712.1"/>
    </source>
</evidence>
<feature type="transmembrane region" description="Helical" evidence="1">
    <location>
        <begin position="180"/>
        <end position="201"/>
    </location>
</feature>
<keyword evidence="1" id="KW-1133">Transmembrane helix</keyword>
<gene>
    <name evidence="2" type="ORF">MCOR_41161</name>
</gene>
<proteinExistence type="predicted"/>
<evidence type="ECO:0000313" key="3">
    <source>
        <dbReference type="Proteomes" id="UP000507470"/>
    </source>
</evidence>
<organism evidence="2 3">
    <name type="scientific">Mytilus coruscus</name>
    <name type="common">Sea mussel</name>
    <dbReference type="NCBI Taxonomy" id="42192"/>
    <lineage>
        <taxon>Eukaryota</taxon>
        <taxon>Metazoa</taxon>
        <taxon>Spiralia</taxon>
        <taxon>Lophotrochozoa</taxon>
        <taxon>Mollusca</taxon>
        <taxon>Bivalvia</taxon>
        <taxon>Autobranchia</taxon>
        <taxon>Pteriomorphia</taxon>
        <taxon>Mytilida</taxon>
        <taxon>Mytiloidea</taxon>
        <taxon>Mytilidae</taxon>
        <taxon>Mytilinae</taxon>
        <taxon>Mytilus</taxon>
    </lineage>
</organism>
<dbReference type="OrthoDB" id="6169425at2759"/>
<keyword evidence="1" id="KW-0472">Membrane</keyword>
<reference evidence="2 3" key="1">
    <citation type="submission" date="2020-06" db="EMBL/GenBank/DDBJ databases">
        <authorList>
            <person name="Li R."/>
            <person name="Bekaert M."/>
        </authorList>
    </citation>
    <scope>NUCLEOTIDE SEQUENCE [LARGE SCALE GENOMIC DNA]</scope>
    <source>
        <strain evidence="3">wild</strain>
    </source>
</reference>
<feature type="transmembrane region" description="Helical" evidence="1">
    <location>
        <begin position="46"/>
        <end position="65"/>
    </location>
</feature>